<feature type="compositionally biased region" description="Acidic residues" evidence="5">
    <location>
        <begin position="886"/>
        <end position="904"/>
    </location>
</feature>
<protein>
    <recommendedName>
        <fullName evidence="6">SEC7 domain-containing protein</fullName>
    </recommendedName>
</protein>
<feature type="compositionally biased region" description="Low complexity" evidence="5">
    <location>
        <begin position="1390"/>
        <end position="1432"/>
    </location>
</feature>
<feature type="compositionally biased region" description="Polar residues" evidence="5">
    <location>
        <begin position="986"/>
        <end position="1001"/>
    </location>
</feature>
<feature type="compositionally biased region" description="Basic and acidic residues" evidence="5">
    <location>
        <begin position="599"/>
        <end position="612"/>
    </location>
</feature>
<feature type="compositionally biased region" description="Low complexity" evidence="5">
    <location>
        <begin position="934"/>
        <end position="954"/>
    </location>
</feature>
<evidence type="ECO:0000256" key="3">
    <source>
        <dbReference type="ARBA" id="ARBA00022643"/>
    </source>
</evidence>
<feature type="region of interest" description="Disordered" evidence="5">
    <location>
        <begin position="796"/>
        <end position="823"/>
    </location>
</feature>
<dbReference type="SUPFAM" id="SSF50475">
    <property type="entry name" value="FMN-binding split barrel"/>
    <property type="match status" value="1"/>
</dbReference>
<dbReference type="InterPro" id="IPR023394">
    <property type="entry name" value="Sec7_C_sf"/>
</dbReference>
<keyword evidence="3" id="KW-0288">FMN</keyword>
<dbReference type="InterPro" id="IPR000904">
    <property type="entry name" value="Sec7_dom"/>
</dbReference>
<comment type="caution">
    <text evidence="7">The sequence shown here is derived from an EMBL/GenBank/DDBJ whole genome shotgun (WGS) entry which is preliminary data.</text>
</comment>
<dbReference type="PROSITE" id="PS50190">
    <property type="entry name" value="SEC7"/>
    <property type="match status" value="1"/>
</dbReference>
<name>A0A8H7F867_AGABI</name>
<feature type="compositionally biased region" description="Low complexity" evidence="5">
    <location>
        <begin position="1312"/>
        <end position="1341"/>
    </location>
</feature>
<feature type="region of interest" description="Disordered" evidence="5">
    <location>
        <begin position="1128"/>
        <end position="1184"/>
    </location>
</feature>
<proteinExistence type="inferred from homology"/>
<feature type="region of interest" description="Disordered" evidence="5">
    <location>
        <begin position="336"/>
        <end position="482"/>
    </location>
</feature>
<feature type="region of interest" description="Disordered" evidence="5">
    <location>
        <begin position="1302"/>
        <end position="1436"/>
    </location>
</feature>
<keyword evidence="2" id="KW-0285">Flavoprotein</keyword>
<dbReference type="InterPro" id="IPR035999">
    <property type="entry name" value="Sec7_dom_sf"/>
</dbReference>
<feature type="compositionally biased region" description="Basic and acidic residues" evidence="5">
    <location>
        <begin position="83"/>
        <end position="92"/>
    </location>
</feature>
<dbReference type="PANTHER" id="PTHR33798">
    <property type="entry name" value="FLAVOPROTEIN OXYGENASE"/>
    <property type="match status" value="1"/>
</dbReference>
<dbReference type="SUPFAM" id="SSF48425">
    <property type="entry name" value="Sec7 domain"/>
    <property type="match status" value="1"/>
</dbReference>
<evidence type="ECO:0000256" key="4">
    <source>
        <dbReference type="ARBA" id="ARBA00038054"/>
    </source>
</evidence>
<feature type="region of interest" description="Disordered" evidence="5">
    <location>
        <begin position="74"/>
        <end position="93"/>
    </location>
</feature>
<feature type="region of interest" description="Disordered" evidence="5">
    <location>
        <begin position="1240"/>
        <end position="1288"/>
    </location>
</feature>
<gene>
    <name evidence="7" type="ORF">Agabi119p4_1992</name>
</gene>
<feature type="domain" description="SEC7" evidence="6">
    <location>
        <begin position="1546"/>
        <end position="1742"/>
    </location>
</feature>
<reference evidence="7 8" key="1">
    <citation type="journal article" name="Sci. Rep.">
        <title>Telomere-to-telomere assembled and centromere annotated genomes of the two main subspecies of the button mushroom Agaricus bisporus reveal especially polymorphic chromosome ends.</title>
        <authorList>
            <person name="Sonnenberg A.S.M."/>
            <person name="Sedaghat-Telgerd N."/>
            <person name="Lavrijssen B."/>
            <person name="Ohm R.A."/>
            <person name="Hendrickx P.M."/>
            <person name="Scholtmeijer K."/>
            <person name="Baars J.J.P."/>
            <person name="van Peer A."/>
        </authorList>
    </citation>
    <scope>NUCLEOTIDE SEQUENCE [LARGE SCALE GENOMIC DNA]</scope>
    <source>
        <strain evidence="7 8">H119_p4</strain>
    </source>
</reference>
<dbReference type="Proteomes" id="UP000629468">
    <property type="component" value="Unassembled WGS sequence"/>
</dbReference>
<dbReference type="Pfam" id="PF01369">
    <property type="entry name" value="Sec7"/>
    <property type="match status" value="1"/>
</dbReference>
<feature type="region of interest" description="Disordered" evidence="5">
    <location>
        <begin position="599"/>
        <end position="658"/>
    </location>
</feature>
<feature type="compositionally biased region" description="Basic residues" evidence="5">
    <location>
        <begin position="421"/>
        <end position="433"/>
    </location>
</feature>
<evidence type="ECO:0000256" key="1">
    <source>
        <dbReference type="ARBA" id="ARBA00001917"/>
    </source>
</evidence>
<dbReference type="EMBL" id="JABXXO010000003">
    <property type="protein sequence ID" value="KAF7782616.1"/>
    <property type="molecule type" value="Genomic_DNA"/>
</dbReference>
<feature type="compositionally biased region" description="Basic residues" evidence="5">
    <location>
        <begin position="618"/>
        <end position="627"/>
    </location>
</feature>
<feature type="compositionally biased region" description="Pro residues" evidence="5">
    <location>
        <begin position="463"/>
        <end position="480"/>
    </location>
</feature>
<dbReference type="GO" id="GO:0005085">
    <property type="term" value="F:guanyl-nucleotide exchange factor activity"/>
    <property type="evidence" value="ECO:0007669"/>
    <property type="project" value="InterPro"/>
</dbReference>
<evidence type="ECO:0000313" key="7">
    <source>
        <dbReference type="EMBL" id="KAF7782616.1"/>
    </source>
</evidence>
<evidence type="ECO:0000259" key="6">
    <source>
        <dbReference type="PROSITE" id="PS50190"/>
    </source>
</evidence>
<dbReference type="InterPro" id="IPR002563">
    <property type="entry name" value="Flavin_Rdtase-like_dom"/>
</dbReference>
<comment type="cofactor">
    <cofactor evidence="1">
        <name>FMN</name>
        <dbReference type="ChEBI" id="CHEBI:58210"/>
    </cofactor>
</comment>
<evidence type="ECO:0000256" key="2">
    <source>
        <dbReference type="ARBA" id="ARBA00022630"/>
    </source>
</evidence>
<feature type="region of interest" description="Disordered" evidence="5">
    <location>
        <begin position="731"/>
        <end position="752"/>
    </location>
</feature>
<feature type="region of interest" description="Disordered" evidence="5">
    <location>
        <begin position="869"/>
        <end position="1096"/>
    </location>
</feature>
<feature type="compositionally biased region" description="Polar residues" evidence="5">
    <location>
        <begin position="1035"/>
        <end position="1049"/>
    </location>
</feature>
<dbReference type="InterPro" id="IPR012349">
    <property type="entry name" value="Split_barrel_FMN-bd"/>
</dbReference>
<evidence type="ECO:0000313" key="8">
    <source>
        <dbReference type="Proteomes" id="UP000629468"/>
    </source>
</evidence>
<evidence type="ECO:0000256" key="5">
    <source>
        <dbReference type="SAM" id="MobiDB-lite"/>
    </source>
</evidence>
<feature type="compositionally biased region" description="Polar residues" evidence="5">
    <location>
        <begin position="910"/>
        <end position="933"/>
    </location>
</feature>
<accession>A0A8H7F867</accession>
<dbReference type="GO" id="GO:0010181">
    <property type="term" value="F:FMN binding"/>
    <property type="evidence" value="ECO:0007669"/>
    <property type="project" value="InterPro"/>
</dbReference>
<dbReference type="SMART" id="SM00222">
    <property type="entry name" value="Sec7"/>
    <property type="match status" value="1"/>
</dbReference>
<feature type="region of interest" description="Disordered" evidence="5">
    <location>
        <begin position="553"/>
        <end position="581"/>
    </location>
</feature>
<sequence>MTLLQIRYSSLILKCLHRTTRPTTFTTDVFSDYKRKVHIQAGPLPPFNHQRKFKPTEPPYPEWKFGDGVNHPEAEQASWGSTDDARRTKVWDMNDTPPKETYQLLTSVIIPRPIAFVSSLSGEGVPNLAPFSYFSMISHNPPMLSISFLLSRRRPKDTRENILQTKEFTVNIISEPLVHAANATSVESPANTNEWLLAGLTPTQSVLVKPAIVEESAVSMECEMHSYQDIAPSPLVAPTTTVVLGLIKKIHVRESCLREDGLTVDPGKNPCSIRPGRAQPLYFVWFPLISSLLTLALFCPRRSAFCHLFLSKSIIMAEHDSQPSKAEQRQLAVEKLKRATSLPRMKDGRRTPMHVEAVSESEKPSFDSTDGKSSSSQSPPLEDTLPPLEPASPPEEDQYNAEPEPDTEIQDRTISPAPPGRSKRRSRSRSRSRGSRDFKNKARGAQSPIPPAGDLSQEDEEPPIPTPPPVVSPAQPPLFSPLPHHLAALQHTYFARSPTPETSTLYPGYPSPTPMLLPTLEALQKGLFRSNSASNAAADRRRALAKLTGGTDIYDPLLATPSTPPPSNNKLSRNNTVSGGERIAARQNMLTLLSGRLAKEAEVEGSGSEERTAPSPTPRRRKRRSRRGSAGAHVGNIEFDCPTVSADTPIPPPHPPDSVGELRMLSVTPMQASSRNQSNERVGAAVDMMDAADSVDTGPTRSNRHWDSVLVEDDEIDNQDAIGDDLKLEQQEEEGTGQLLQPPSHHGHLGLPVTPRRFTPNVTVVRVPHPPDIPSQVSTDSEVVPGTTEAPFYFSHGTRSSSDTFPASPFTIPFTERPSEEEEEKVLYHPDIYRARTPYTDIHTDGLGREISWVGEPVLDVNKNNDLVIESDSEDDRSRKEVAGGQDDDIPPITTEDSEDDEHAFEEPLSPTSSEAQQKDFSIPRESTNSVEQNDSNVLLPSSSSTSAITNLQSPEQLGISPSQLSAPRIQGSEKSPPTADDWEETSSSIKRNGETTSPSTWEKVKGAFARANPSGRRSRSNSLATRERRDKTESSISRESGASLTSTKAIDGPVHPSVQAPPLMQTPSASTSIHSLSPHGHIPPRSGASPIPPATSADWAKYQSMKLFPFPGIQRLEEQRNKKIAGVSAASLSSPDVSTGVVDEDQPPLSSNWYNSTPPHTPDTSRERTLSHQASDSKLLPKFNGSANGTSLSLSASHGQYIDVVSLQSLSHSGKTARPQLPKTLSGVRQWLTKNNNKLFPPSLPLTHPQSSSSSEVSNTTATVEPVNVEKTKNGHKKPSLSDLFKKPGSELTADWEEVGTTPISANGDYSFVSGSSNPPSSTTMAPTSTRAAASSSSSDSNEKTGPPFQLKDGRHNAKSLTNPARFPKAKNLTPLELQKPASLHIDESPSPLSNPPSRSDPLLSSTPDPSSSLSDYPRSTSESSSSSQCSFTPQGSHVIDKLEENLVRGSRNLPLASIIDDPPRRSVFTWSVYQVVNQRTVKDRFLFLFNDLLVIAKPKLSPHENLVDFKASSPGRLFIVKNAVLLKDIRFTPGRTDTTLKSPSLKEQPVKNPTIKNFVSQFAMDPEGAVKTLVMKYRILEDPRRLGRFIFHTVELDRARVGEYLSKKTHKQELDAYLNNFGFIGLRIDRALRAFLLSINVPMQNSSALDNLLYAFAGCWYDANARFVAYDRNMAGRLVLALVRLNMILHGDLAETPGPTGYPVEDFPLRDWINVVQRADRRQLLPIDLLEDLYDSIRQEKLCQARSDNASDSAVRLITVRKSVPCRLTYKSQSDPIILRIPAPDPNLTIHLFGKDLQFDPPVLSFTKSSEVSFRIIGNELGLKSMIMCRAGANALKYSGLPLSNTLVVERAFMRNTFQIAFTDHREMKRRYMFSVADPVLALSVRTSIERASSNVNSIPSTSSESNKFMRVAEQVAFRILQCTLIDGPDFVRSNKLPIQPVSGPSKYEMNGKANGFSYSKHGRSKSRSQLYRHDAGQNELDLSYDSASYSEFRDSDVSDVNEEVESPTGPLWSGEELVAQCQQNSTIPMILSLLQSLCYLATCIDVITGPSFQVICIQILA</sequence>
<organism evidence="7 8">
    <name type="scientific">Agaricus bisporus var. burnettii</name>
    <dbReference type="NCBI Taxonomy" id="192524"/>
    <lineage>
        <taxon>Eukaryota</taxon>
        <taxon>Fungi</taxon>
        <taxon>Dikarya</taxon>
        <taxon>Basidiomycota</taxon>
        <taxon>Agaricomycotina</taxon>
        <taxon>Agaricomycetes</taxon>
        <taxon>Agaricomycetidae</taxon>
        <taxon>Agaricales</taxon>
        <taxon>Agaricineae</taxon>
        <taxon>Agaricaceae</taxon>
        <taxon>Agaricus</taxon>
    </lineage>
</organism>
<dbReference type="Pfam" id="PF01613">
    <property type="entry name" value="Flavin_Reduct"/>
    <property type="match status" value="1"/>
</dbReference>
<feature type="compositionally biased region" description="Polar residues" evidence="5">
    <location>
        <begin position="1066"/>
        <end position="1076"/>
    </location>
</feature>
<comment type="similarity">
    <text evidence="4">Belongs to the flavoredoxin family.</text>
</comment>
<dbReference type="Gene3D" id="2.30.110.10">
    <property type="entry name" value="Electron Transport, Fmn-binding Protein, Chain A"/>
    <property type="match status" value="1"/>
</dbReference>
<dbReference type="SMART" id="SM00903">
    <property type="entry name" value="Flavin_Reduct"/>
    <property type="match status" value="1"/>
</dbReference>
<dbReference type="GO" id="GO:0032012">
    <property type="term" value="P:regulation of ARF protein signal transduction"/>
    <property type="evidence" value="ECO:0007669"/>
    <property type="project" value="InterPro"/>
</dbReference>
<dbReference type="PANTHER" id="PTHR33798:SF5">
    <property type="entry name" value="FLAVIN REDUCTASE LIKE DOMAIN-CONTAINING PROTEIN"/>
    <property type="match status" value="1"/>
</dbReference>
<feature type="compositionally biased region" description="Acidic residues" evidence="5">
    <location>
        <begin position="394"/>
        <end position="408"/>
    </location>
</feature>
<dbReference type="Gene3D" id="1.10.1000.11">
    <property type="entry name" value="Arf Nucleotide-binding Site Opener,domain 2"/>
    <property type="match status" value="1"/>
</dbReference>
<feature type="compositionally biased region" description="Polar residues" evidence="5">
    <location>
        <begin position="1149"/>
        <end position="1159"/>
    </location>
</feature>
<dbReference type="Gene3D" id="1.10.220.20">
    <property type="match status" value="1"/>
</dbReference>
<feature type="compositionally biased region" description="Low complexity" evidence="5">
    <location>
        <begin position="366"/>
        <end position="386"/>
    </location>
</feature>